<dbReference type="EMBL" id="CP021112">
    <property type="protein sequence ID" value="ARQ02550.1"/>
    <property type="molecule type" value="Genomic_DNA"/>
</dbReference>
<dbReference type="Proteomes" id="UP000194137">
    <property type="component" value="Chromosome"/>
</dbReference>
<protein>
    <submittedName>
        <fullName evidence="1">Uncharacterized protein</fullName>
    </submittedName>
</protein>
<name>A0A1W6ZZ00_9HYPH</name>
<accession>A0A1W6ZZ00</accession>
<keyword evidence="2" id="KW-1185">Reference proteome</keyword>
<gene>
    <name evidence="1" type="ORF">CAK95_28130</name>
</gene>
<reference evidence="1 2" key="1">
    <citation type="submission" date="2017-05" db="EMBL/GenBank/DDBJ databases">
        <title>Full genome sequence of Pseudorhodoplanes sinuspersici.</title>
        <authorList>
            <person name="Dastgheib S.M.M."/>
            <person name="Shavandi M."/>
            <person name="Tirandaz H."/>
        </authorList>
    </citation>
    <scope>NUCLEOTIDE SEQUENCE [LARGE SCALE GENOMIC DNA]</scope>
    <source>
        <strain evidence="1 2">RIPI110</strain>
    </source>
</reference>
<dbReference type="Pfam" id="PF12974">
    <property type="entry name" value="Phosphonate-bd"/>
    <property type="match status" value="1"/>
</dbReference>
<dbReference type="STRING" id="1235591.CAK95_28130"/>
<evidence type="ECO:0000313" key="1">
    <source>
        <dbReference type="EMBL" id="ARQ02550.1"/>
    </source>
</evidence>
<dbReference type="OrthoDB" id="6628089at2"/>
<dbReference type="Gene3D" id="3.40.190.10">
    <property type="entry name" value="Periplasmic binding protein-like II"/>
    <property type="match status" value="2"/>
</dbReference>
<dbReference type="AlphaFoldDB" id="A0A1W6ZZ00"/>
<dbReference type="RefSeq" id="WP_086090981.1">
    <property type="nucleotide sequence ID" value="NZ_CP021112.1"/>
</dbReference>
<dbReference type="PANTHER" id="PTHR35841">
    <property type="entry name" value="PHOSPHONATES-BINDING PERIPLASMIC PROTEIN"/>
    <property type="match status" value="1"/>
</dbReference>
<dbReference type="SUPFAM" id="SSF53850">
    <property type="entry name" value="Periplasmic binding protein-like II"/>
    <property type="match status" value="1"/>
</dbReference>
<evidence type="ECO:0000313" key="2">
    <source>
        <dbReference type="Proteomes" id="UP000194137"/>
    </source>
</evidence>
<organism evidence="1 2">
    <name type="scientific">Pseudorhodoplanes sinuspersici</name>
    <dbReference type="NCBI Taxonomy" id="1235591"/>
    <lineage>
        <taxon>Bacteria</taxon>
        <taxon>Pseudomonadati</taxon>
        <taxon>Pseudomonadota</taxon>
        <taxon>Alphaproteobacteria</taxon>
        <taxon>Hyphomicrobiales</taxon>
        <taxon>Pseudorhodoplanes</taxon>
    </lineage>
</organism>
<proteinExistence type="predicted"/>
<sequence length="268" mass="28945">MALIANARMYAITPSVRDAWQALFDRVAKTSGIPLIYLDHTAPAPLEDLWSRDDLGAAFMCGFPFASAARKPHLVAAPVPAAPRYGGLPRYCTDLVVCADAPFAQLRDTFGGRIGWTVEHSQSGYHAVRYHLLRYRDRPEPLFAEWIGPLITPRRVIEAVLSGRIDVGPLDSYAHDLLRLHEPETAARLRVVESTAMTPNPALVASSEVAGDTVGPLRQALLSAAADPALLPVLQSLAIKGFSAPNPADYAELLRQARQAGPDGAKPV</sequence>
<dbReference type="KEGG" id="psin:CAK95_28130"/>
<dbReference type="PANTHER" id="PTHR35841:SF1">
    <property type="entry name" value="PHOSPHONATES-BINDING PERIPLASMIC PROTEIN"/>
    <property type="match status" value="1"/>
</dbReference>